<feature type="coiled-coil region" evidence="1">
    <location>
        <begin position="193"/>
        <end position="227"/>
    </location>
</feature>
<gene>
    <name evidence="4" type="ORF">NG99_04880</name>
</gene>
<dbReference type="PANTHER" id="PTHR30386:SF28">
    <property type="entry name" value="EXPORTED PROTEIN"/>
    <property type="match status" value="1"/>
</dbReference>
<evidence type="ECO:0000259" key="3">
    <source>
        <dbReference type="Pfam" id="PF26002"/>
    </source>
</evidence>
<comment type="caution">
    <text evidence="4">The sequence shown here is derived from an EMBL/GenBank/DDBJ whole genome shotgun (WGS) entry which is preliminary data.</text>
</comment>
<reference evidence="4 5" key="1">
    <citation type="submission" date="2014-10" db="EMBL/GenBank/DDBJ databases">
        <title>Genome sequence of Erwinia typographi M043b.</title>
        <authorList>
            <person name="Chan K.-G."/>
            <person name="Tan W.-S."/>
        </authorList>
    </citation>
    <scope>NUCLEOTIDE SEQUENCE [LARGE SCALE GENOMIC DNA]</scope>
    <source>
        <strain evidence="4 5">M043b</strain>
    </source>
</reference>
<dbReference type="SUPFAM" id="SSF111369">
    <property type="entry name" value="HlyD-like secretion proteins"/>
    <property type="match status" value="1"/>
</dbReference>
<dbReference type="OrthoDB" id="9775513at2"/>
<dbReference type="Proteomes" id="UP000030351">
    <property type="component" value="Unassembled WGS sequence"/>
</dbReference>
<evidence type="ECO:0000256" key="2">
    <source>
        <dbReference type="SAM" id="Phobius"/>
    </source>
</evidence>
<keyword evidence="2" id="KW-0812">Transmembrane</keyword>
<dbReference type="Gene3D" id="2.40.30.170">
    <property type="match status" value="1"/>
</dbReference>
<feature type="domain" description="AprE-like beta-barrel" evidence="3">
    <location>
        <begin position="301"/>
        <end position="395"/>
    </location>
</feature>
<keyword evidence="5" id="KW-1185">Reference proteome</keyword>
<feature type="transmembrane region" description="Helical" evidence="2">
    <location>
        <begin position="63"/>
        <end position="85"/>
    </location>
</feature>
<protein>
    <submittedName>
        <fullName evidence="4">Anibiotic ABC transporter</fullName>
    </submittedName>
</protein>
<dbReference type="EMBL" id="JRUQ01000019">
    <property type="protein sequence ID" value="KGT95181.1"/>
    <property type="molecule type" value="Genomic_DNA"/>
</dbReference>
<feature type="coiled-coil region" evidence="1">
    <location>
        <begin position="134"/>
        <end position="161"/>
    </location>
</feature>
<name>A0A0A3ZC19_9GAMM</name>
<dbReference type="eggNOG" id="COG0845">
    <property type="taxonomic scope" value="Bacteria"/>
</dbReference>
<dbReference type="STRING" id="371042.NG99_04880"/>
<dbReference type="PRINTS" id="PR01490">
    <property type="entry name" value="RTXTOXIND"/>
</dbReference>
<dbReference type="AlphaFoldDB" id="A0A0A3ZC19"/>
<evidence type="ECO:0000313" key="4">
    <source>
        <dbReference type="EMBL" id="KGT95181.1"/>
    </source>
</evidence>
<dbReference type="Pfam" id="PF26002">
    <property type="entry name" value="Beta-barrel_AprE"/>
    <property type="match status" value="1"/>
</dbReference>
<evidence type="ECO:0000313" key="5">
    <source>
        <dbReference type="Proteomes" id="UP000030351"/>
    </source>
</evidence>
<keyword evidence="2" id="KW-1133">Transmembrane helix</keyword>
<organism evidence="4 5">
    <name type="scientific">Erwinia typographi</name>
    <dbReference type="NCBI Taxonomy" id="371042"/>
    <lineage>
        <taxon>Bacteria</taxon>
        <taxon>Pseudomonadati</taxon>
        <taxon>Pseudomonadota</taxon>
        <taxon>Gammaproteobacteria</taxon>
        <taxon>Enterobacterales</taxon>
        <taxon>Erwiniaceae</taxon>
        <taxon>Erwinia</taxon>
    </lineage>
</organism>
<feature type="transmembrane region" description="Helical" evidence="2">
    <location>
        <begin position="31"/>
        <end position="51"/>
    </location>
</feature>
<sequence>MSAPLFRQEVLDANKSKSIGSVAIYCPPWRWLVIAVVAAVTLSIATFFVFGSYTKRESASGQLLPAAGILNVVPPVTGTVIHLLAVEGNIVEKGDPLMEISSEVSTPLGATRERVAEQLQMQRERLIKDLAGQSDLNEEALNGLKERIALLEAQSKQMEIQRKQRARQAELAKRQLEKIRQMLSEGYASNSQLEQQETTLLEANSRLQEVLRQRIDLQQQLAQTRQQLREQPINARNQQHDIQRRLSDIDQSLAENESRRSVVLRAAQKSLVGAVLTQRGQMVSAGQSVASLLPVDEPLQARMMVTSRAIGFIQPGQKVVLRYQAYPYQKFGQQYGKVKDVSRTALSPQEVATLTGNNNVQEQLYRVVIQLNKQDIQAYGKTEQLRPGMALEADFLIDNRRLIEWVLEPLYALGRRSAA</sequence>
<dbReference type="InterPro" id="IPR058982">
    <property type="entry name" value="Beta-barrel_AprE"/>
</dbReference>
<dbReference type="PANTHER" id="PTHR30386">
    <property type="entry name" value="MEMBRANE FUSION SUBUNIT OF EMRAB-TOLC MULTIDRUG EFFLUX PUMP"/>
    <property type="match status" value="1"/>
</dbReference>
<keyword evidence="1" id="KW-0175">Coiled coil</keyword>
<dbReference type="Gene3D" id="2.40.50.100">
    <property type="match status" value="1"/>
</dbReference>
<dbReference type="InterPro" id="IPR050739">
    <property type="entry name" value="MFP"/>
</dbReference>
<evidence type="ECO:0000256" key="1">
    <source>
        <dbReference type="SAM" id="Coils"/>
    </source>
</evidence>
<proteinExistence type="predicted"/>
<keyword evidence="2" id="KW-0472">Membrane</keyword>
<accession>A0A0A3ZC19</accession>